<dbReference type="EMBL" id="CAJNOQ010000651">
    <property type="protein sequence ID" value="CAF0824866.1"/>
    <property type="molecule type" value="Genomic_DNA"/>
</dbReference>
<dbReference type="EMBL" id="CAJOBC010000651">
    <property type="protein sequence ID" value="CAF3611576.1"/>
    <property type="molecule type" value="Genomic_DNA"/>
</dbReference>
<gene>
    <name evidence="1" type="ORF">GPM918_LOCUS4743</name>
    <name evidence="2" type="ORF">SRO942_LOCUS4744</name>
</gene>
<organism evidence="1 3">
    <name type="scientific">Didymodactylos carnosus</name>
    <dbReference type="NCBI Taxonomy" id="1234261"/>
    <lineage>
        <taxon>Eukaryota</taxon>
        <taxon>Metazoa</taxon>
        <taxon>Spiralia</taxon>
        <taxon>Gnathifera</taxon>
        <taxon>Rotifera</taxon>
        <taxon>Eurotatoria</taxon>
        <taxon>Bdelloidea</taxon>
        <taxon>Philodinida</taxon>
        <taxon>Philodinidae</taxon>
        <taxon>Didymodactylos</taxon>
    </lineage>
</organism>
<dbReference type="Proteomes" id="UP000681722">
    <property type="component" value="Unassembled WGS sequence"/>
</dbReference>
<dbReference type="Proteomes" id="UP000663829">
    <property type="component" value="Unassembled WGS sequence"/>
</dbReference>
<reference evidence="1" key="1">
    <citation type="submission" date="2021-02" db="EMBL/GenBank/DDBJ databases">
        <authorList>
            <person name="Nowell W R."/>
        </authorList>
    </citation>
    <scope>NUCLEOTIDE SEQUENCE</scope>
</reference>
<accession>A0A813UDI6</accession>
<name>A0A813UDI6_9BILA</name>
<keyword evidence="3" id="KW-1185">Reference proteome</keyword>
<comment type="caution">
    <text evidence="1">The sequence shown here is derived from an EMBL/GenBank/DDBJ whole genome shotgun (WGS) entry which is preliminary data.</text>
</comment>
<dbReference type="OrthoDB" id="4708870at2759"/>
<sequence>MGGNALKNVQTRRYKRDEYFALKQKVLELLKPYGEKIGVPQEFPNKESFGDLDVLFVLQQQQEQQKFNENDMKIFLKDLFHSQEIILNGDVYSLDYEQFQIDIICCKRENFDNCLVYLSYSDLGGLIGNIVNKIGLKYGQQGLWMNVHTKEFDPTTTSTQLILSINVEEIFSFLGYDYEIYKKGFENEEDYFSWIKSSKYFRRIYFNEDYLNHANRSRVRKRPIYLKFLQYLEDKNELDNRELISDDEKLLIRQHALKYFNKQHEYDLGIQQRQEKQLFREKYSGKYFIQHVPKTSIQHHMNNFQQQFGNEQQFHQWVLENDQKTIENEIEKYLKSINDEKNNV</sequence>
<dbReference type="AlphaFoldDB" id="A0A813UDI6"/>
<evidence type="ECO:0000313" key="3">
    <source>
        <dbReference type="Proteomes" id="UP000663829"/>
    </source>
</evidence>
<protein>
    <submittedName>
        <fullName evidence="1">Uncharacterized protein</fullName>
    </submittedName>
</protein>
<evidence type="ECO:0000313" key="1">
    <source>
        <dbReference type="EMBL" id="CAF0824866.1"/>
    </source>
</evidence>
<evidence type="ECO:0000313" key="2">
    <source>
        <dbReference type="EMBL" id="CAF3611576.1"/>
    </source>
</evidence>
<proteinExistence type="predicted"/>